<dbReference type="EMBL" id="CP121689">
    <property type="protein sequence ID" value="WZL76267.1"/>
    <property type="molecule type" value="Genomic_DNA"/>
</dbReference>
<organism evidence="1 2">
    <name type="scientific">Thermatribacter velox</name>
    <dbReference type="NCBI Taxonomy" id="3039681"/>
    <lineage>
        <taxon>Bacteria</taxon>
        <taxon>Pseudomonadati</taxon>
        <taxon>Atribacterota</taxon>
        <taxon>Atribacteria</taxon>
        <taxon>Atribacterales</taxon>
        <taxon>Thermatribacteraceae</taxon>
        <taxon>Thermatribacter</taxon>
    </lineage>
</organism>
<dbReference type="RefSeq" id="WP_369018425.1">
    <property type="nucleotide sequence ID" value="NZ_CP121689.1"/>
</dbReference>
<gene>
    <name evidence="1" type="ORF">QBE54_00615</name>
</gene>
<reference evidence="1 2" key="1">
    <citation type="submission" date="2023-03" db="EMBL/GenBank/DDBJ databases">
        <title>Novel Species.</title>
        <authorList>
            <person name="Ma S."/>
        </authorList>
    </citation>
    <scope>NUCLEOTIDE SEQUENCE [LARGE SCALE GENOMIC DNA]</scope>
    <source>
        <strain evidence="1 2">B11</strain>
    </source>
</reference>
<evidence type="ECO:0000313" key="2">
    <source>
        <dbReference type="Proteomes" id="UP001461341"/>
    </source>
</evidence>
<proteinExistence type="predicted"/>
<accession>A0ABZ2YBS4</accession>
<dbReference type="Proteomes" id="UP001461341">
    <property type="component" value="Chromosome"/>
</dbReference>
<evidence type="ECO:0000313" key="1">
    <source>
        <dbReference type="EMBL" id="WZL76267.1"/>
    </source>
</evidence>
<keyword evidence="2" id="KW-1185">Reference proteome</keyword>
<protein>
    <submittedName>
        <fullName evidence="1">MerR family transcriptional regulator</fullName>
    </submittedName>
</protein>
<name>A0ABZ2YBS4_9BACT</name>
<sequence>MEIARCKKCGKLFRKNLDAIELCPVCLEAQEEEFLKVKEFFLRNPRSTIEEASKATGVDKKDILHFLKQGRLQIVRGEQGVDVGLRCERCGKPISSGRFCEKCRLQLSYLFREEAAADSSNRQSKDRFYFRDAILKKKEKPAD</sequence>